<dbReference type="SUPFAM" id="SSF54001">
    <property type="entry name" value="Cysteine proteinases"/>
    <property type="match status" value="1"/>
</dbReference>
<reference evidence="1 2" key="1">
    <citation type="journal article" date="2001" name="J. Bacteriol.">
        <title>Genome sequence and comparative analysis of the solvent-producing bacterium Clostridium acetobutylicum.</title>
        <authorList>
            <person name="Nolling J."/>
            <person name="Breton G."/>
            <person name="Omelchenko M.V."/>
            <person name="Makarova K.S."/>
            <person name="Zeng Q."/>
            <person name="Gibson R."/>
            <person name="Lee H.M."/>
            <person name="Dubois J."/>
            <person name="Qiu D."/>
            <person name="Hitti J."/>
            <person name="Wolf Y.I."/>
            <person name="Tatusov R.L."/>
            <person name="Sabathe F."/>
            <person name="Doucette-Stamm L."/>
            <person name="Soucaille P."/>
            <person name="Daly M.J."/>
            <person name="Bennett G.N."/>
            <person name="Koonin E.V."/>
            <person name="Smith D.R."/>
        </authorList>
    </citation>
    <scope>NUCLEOTIDE SEQUENCE [LARGE SCALE GENOMIC DNA]</scope>
    <source>
        <strain evidence="2">ATCC 824 / DSM 792 / JCM 1419 / LMG 5710 / VKM B-1787</strain>
    </source>
</reference>
<organism evidence="1 2">
    <name type="scientific">Clostridium acetobutylicum (strain ATCC 824 / DSM 792 / JCM 1419 / IAM 19013 / LMG 5710 / NBRC 13948 / NRRL B-527 / VKM B-1787 / 2291 / W)</name>
    <dbReference type="NCBI Taxonomy" id="272562"/>
    <lineage>
        <taxon>Bacteria</taxon>
        <taxon>Bacillati</taxon>
        <taxon>Bacillota</taxon>
        <taxon>Clostridia</taxon>
        <taxon>Eubacteriales</taxon>
        <taxon>Clostridiaceae</taxon>
        <taxon>Clostridium</taxon>
    </lineage>
</organism>
<keyword evidence="2" id="KW-1185">Reference proteome</keyword>
<dbReference type="PIR" id="A97192">
    <property type="entry name" value="A97192"/>
</dbReference>
<accession>Q97GJ8</accession>
<dbReference type="PATRIC" id="fig|272562.8.peg.2565"/>
<evidence type="ECO:0000313" key="1">
    <source>
        <dbReference type="EMBL" id="AAK80324.1"/>
    </source>
</evidence>
<dbReference type="Proteomes" id="UP000000814">
    <property type="component" value="Chromosome"/>
</dbReference>
<dbReference type="InterPro" id="IPR038765">
    <property type="entry name" value="Papain-like_cys_pep_sf"/>
</dbReference>
<dbReference type="OrthoDB" id="1651128at2"/>
<evidence type="ECO:0008006" key="3">
    <source>
        <dbReference type="Google" id="ProtNLM"/>
    </source>
</evidence>
<evidence type="ECO:0000313" key="2">
    <source>
        <dbReference type="Proteomes" id="UP000000814"/>
    </source>
</evidence>
<sequence length="133" mass="15618">MAAALSIILTECCLAMGMKARIVYLIPFSPYDGDNHVVCEVFISEKRKWIMLDPTYSGYIMDNNYNIYSILELRYALASRTSIKFSEKFNYNGDYEIDFKEMGTYYAKNLFYLSCREIQTFNSEQLNDNRIRV</sequence>
<dbReference type="EMBL" id="AE001437">
    <property type="protein sequence ID" value="AAK80324.1"/>
    <property type="molecule type" value="Genomic_DNA"/>
</dbReference>
<proteinExistence type="predicted"/>
<protein>
    <recommendedName>
        <fullName evidence="3">Transglutaminase-like domain-containing protein</fullName>
    </recommendedName>
</protein>
<dbReference type="eggNOG" id="COG1305">
    <property type="taxonomic scope" value="Bacteria"/>
</dbReference>
<dbReference type="HOGENOM" id="CLU_2068954_0_0_9"/>
<dbReference type="Gene3D" id="3.10.620.30">
    <property type="match status" value="1"/>
</dbReference>
<dbReference type="STRING" id="272562.CA_C2368"/>
<name>Q97GJ8_CLOAB</name>
<dbReference type="AlphaFoldDB" id="Q97GJ8"/>
<gene>
    <name evidence="1" type="ordered locus">CA_C2368</name>
</gene>
<dbReference type="KEGG" id="cac:CA_C2368"/>